<dbReference type="AlphaFoldDB" id="A0A974XYC7"/>
<name>A0A974XYC7_9GAMM</name>
<organism evidence="5 6">
    <name type="scientific">Agrilutibacter solisilvae</name>
    <dbReference type="NCBI Taxonomy" id="2763317"/>
    <lineage>
        <taxon>Bacteria</taxon>
        <taxon>Pseudomonadati</taxon>
        <taxon>Pseudomonadota</taxon>
        <taxon>Gammaproteobacteria</taxon>
        <taxon>Lysobacterales</taxon>
        <taxon>Lysobacteraceae</taxon>
        <taxon>Agrilutibacter</taxon>
    </lineage>
</organism>
<evidence type="ECO:0000313" key="5">
    <source>
        <dbReference type="EMBL" id="QSX77969.1"/>
    </source>
</evidence>
<comment type="subcellular location">
    <subcellularLocation>
        <location evidence="1">Membrane</location>
    </subcellularLocation>
</comment>
<feature type="region of interest" description="Disordered" evidence="3">
    <location>
        <begin position="23"/>
        <end position="58"/>
    </location>
</feature>
<evidence type="ECO:0000313" key="6">
    <source>
        <dbReference type="Proteomes" id="UP000639274"/>
    </source>
</evidence>
<dbReference type="Pfam" id="PF01103">
    <property type="entry name" value="Omp85"/>
    <property type="match status" value="1"/>
</dbReference>
<dbReference type="Gene3D" id="2.40.160.50">
    <property type="entry name" value="membrane protein fhac: a member of the omp85/tpsb transporter family"/>
    <property type="match status" value="1"/>
</dbReference>
<dbReference type="Proteomes" id="UP000639274">
    <property type="component" value="Chromosome"/>
</dbReference>
<evidence type="ECO:0000259" key="4">
    <source>
        <dbReference type="Pfam" id="PF01103"/>
    </source>
</evidence>
<dbReference type="RefSeq" id="WP_207526645.1">
    <property type="nucleotide sequence ID" value="NZ_CP071518.1"/>
</dbReference>
<keyword evidence="6" id="KW-1185">Reference proteome</keyword>
<feature type="domain" description="Bacterial surface antigen (D15)" evidence="4">
    <location>
        <begin position="175"/>
        <end position="307"/>
    </location>
</feature>
<keyword evidence="2" id="KW-0472">Membrane</keyword>
<sequence length="407" mass="44313">MCAALLTCAPVLATAQPTDANPAQLTHQATDQAARSPNATPPPAAPAKPKRLASFRDPDDGKLDASTWLLDRKGALPVPVIVTEPAVGYGGGLALLFFRRPDGPPTRTTASGQVRPITPDIFGVVALETENGTQGYGLGAVMHFRQDRWRYRGLLGRPQINLDYYIDGPGPTRQIAYTIEGTGSLQQVQRRIGEGDLYLGLKWLYLDLQAQLDIESDAQYFEPREFGERNSGLGLLAEMDVRDNSFTPSSGWIGALEGVSYAKAFGSDTVFETYRGKLFAYWPLADGRLVLGGRVDVRAAQGDVPFYMQPFVELRGIPAVRYEDRRTAVLEAEARWNLTPRWALVGFAGAGRAWGRKAGFGDTASAVAKGAGFRYLIARRMGLYAGLDYGWGAEDEAVYVTVGSAWR</sequence>
<evidence type="ECO:0000256" key="3">
    <source>
        <dbReference type="SAM" id="MobiDB-lite"/>
    </source>
</evidence>
<gene>
    <name evidence="5" type="ORF">I8J32_014775</name>
</gene>
<evidence type="ECO:0000256" key="1">
    <source>
        <dbReference type="ARBA" id="ARBA00004370"/>
    </source>
</evidence>
<dbReference type="KEGG" id="lsf:I8J32_014775"/>
<dbReference type="EMBL" id="CP071518">
    <property type="protein sequence ID" value="QSX77969.1"/>
    <property type="molecule type" value="Genomic_DNA"/>
</dbReference>
<protein>
    <recommendedName>
        <fullName evidence="4">Bacterial surface antigen (D15) domain-containing protein</fullName>
    </recommendedName>
</protein>
<evidence type="ECO:0000256" key="2">
    <source>
        <dbReference type="ARBA" id="ARBA00023136"/>
    </source>
</evidence>
<proteinExistence type="predicted"/>
<dbReference type="InterPro" id="IPR000184">
    <property type="entry name" value="Bac_surfAg_D15"/>
</dbReference>
<accession>A0A974XYC7</accession>
<reference evidence="5 6" key="1">
    <citation type="submission" date="2021-03" db="EMBL/GenBank/DDBJ databases">
        <title>Lysobacter sp. nov. isolated from soil of gangwondo yeongwol, south Korea.</title>
        <authorList>
            <person name="Kim K.R."/>
            <person name="Kim K.H."/>
            <person name="Jeon C.O."/>
        </authorList>
    </citation>
    <scope>NUCLEOTIDE SEQUENCE [LARGE SCALE GENOMIC DNA]</scope>
    <source>
        <strain evidence="5 6">R19</strain>
    </source>
</reference>